<evidence type="ECO:0000259" key="1">
    <source>
        <dbReference type="PROSITE" id="PS51819"/>
    </source>
</evidence>
<gene>
    <name evidence="2" type="ORF">FDY93_18885</name>
</gene>
<name>A0ABY2UCM8_9GAMM</name>
<protein>
    <submittedName>
        <fullName evidence="2">Glyoxalase</fullName>
    </submittedName>
</protein>
<keyword evidence="3" id="KW-1185">Reference proteome</keyword>
<dbReference type="EMBL" id="VANI01000026">
    <property type="protein sequence ID" value="TLM73630.1"/>
    <property type="molecule type" value="Genomic_DNA"/>
</dbReference>
<evidence type="ECO:0000313" key="2">
    <source>
        <dbReference type="EMBL" id="TLM73630.1"/>
    </source>
</evidence>
<dbReference type="PANTHER" id="PTHR36503:SF1">
    <property type="entry name" value="BLR2520 PROTEIN"/>
    <property type="match status" value="1"/>
</dbReference>
<proteinExistence type="predicted"/>
<dbReference type="Pfam" id="PF00903">
    <property type="entry name" value="Glyoxalase"/>
    <property type="match status" value="1"/>
</dbReference>
<dbReference type="PROSITE" id="PS51819">
    <property type="entry name" value="VOC"/>
    <property type="match status" value="1"/>
</dbReference>
<organism evidence="2 3">
    <name type="scientific">Microbulbifer harenosus</name>
    <dbReference type="NCBI Taxonomy" id="2576840"/>
    <lineage>
        <taxon>Bacteria</taxon>
        <taxon>Pseudomonadati</taxon>
        <taxon>Pseudomonadota</taxon>
        <taxon>Gammaproteobacteria</taxon>
        <taxon>Cellvibrionales</taxon>
        <taxon>Microbulbiferaceae</taxon>
        <taxon>Microbulbifer</taxon>
    </lineage>
</organism>
<dbReference type="PANTHER" id="PTHR36503">
    <property type="entry name" value="BLR2520 PROTEIN"/>
    <property type="match status" value="1"/>
</dbReference>
<reference evidence="2 3" key="1">
    <citation type="submission" date="2019-05" db="EMBL/GenBank/DDBJ databases">
        <title>Microbulbifer harenosus sp. nov., an alginate-degrading bacterium isolated from coastal sand.</title>
        <authorList>
            <person name="Huang H."/>
            <person name="Mo K."/>
            <person name="Bao S."/>
        </authorList>
    </citation>
    <scope>NUCLEOTIDE SEQUENCE [LARGE SCALE GENOMIC DNA]</scope>
    <source>
        <strain evidence="2 3">HB161719</strain>
    </source>
</reference>
<feature type="domain" description="VOC" evidence="1">
    <location>
        <begin position="2"/>
        <end position="131"/>
    </location>
</feature>
<dbReference type="Proteomes" id="UP000306791">
    <property type="component" value="Unassembled WGS sequence"/>
</dbReference>
<dbReference type="SUPFAM" id="SSF54593">
    <property type="entry name" value="Glyoxalase/Bleomycin resistance protein/Dihydroxybiphenyl dioxygenase"/>
    <property type="match status" value="1"/>
</dbReference>
<dbReference type="Gene3D" id="3.10.180.10">
    <property type="entry name" value="2,3-Dihydroxybiphenyl 1,2-Dioxygenase, domain 1"/>
    <property type="match status" value="1"/>
</dbReference>
<accession>A0ABY2UCM8</accession>
<dbReference type="RefSeq" id="WP_138237315.1">
    <property type="nucleotide sequence ID" value="NZ_CP185860.1"/>
</dbReference>
<sequence length="133" mass="14675">MKIKTTVLCLPVTDVQKALIFYREVFGFSEAKIEEGILTLEFPNLSLFIMEKNAYEAYTHKAKREAFFPGNSAPAIISCAVESKQDVDRALECAKENGGTAPAKPEVDPSFGGYIGYISDPEGHLWELVCPNP</sequence>
<dbReference type="InterPro" id="IPR029068">
    <property type="entry name" value="Glyas_Bleomycin-R_OHBP_Dase"/>
</dbReference>
<comment type="caution">
    <text evidence="2">The sequence shown here is derived from an EMBL/GenBank/DDBJ whole genome shotgun (WGS) entry which is preliminary data.</text>
</comment>
<dbReference type="InterPro" id="IPR004360">
    <property type="entry name" value="Glyas_Fos-R_dOase_dom"/>
</dbReference>
<dbReference type="InterPro" id="IPR037523">
    <property type="entry name" value="VOC_core"/>
</dbReference>
<evidence type="ECO:0000313" key="3">
    <source>
        <dbReference type="Proteomes" id="UP000306791"/>
    </source>
</evidence>